<dbReference type="AlphaFoldDB" id="A0A2T3ZM30"/>
<evidence type="ECO:0000313" key="1">
    <source>
        <dbReference type="EMBL" id="PTB45867.1"/>
    </source>
</evidence>
<dbReference type="Proteomes" id="UP000240493">
    <property type="component" value="Unassembled WGS sequence"/>
</dbReference>
<reference evidence="1 2" key="1">
    <citation type="submission" date="2016-07" db="EMBL/GenBank/DDBJ databases">
        <title>Multiple horizontal gene transfer events from other fungi enriched the ability of initially mycotrophic Trichoderma (Ascomycota) to feed on dead plant biomass.</title>
        <authorList>
            <consortium name="DOE Joint Genome Institute"/>
            <person name="Aerts A."/>
            <person name="Atanasova L."/>
            <person name="Chenthamara K."/>
            <person name="Zhang J."/>
            <person name="Grujic M."/>
            <person name="Henrissat B."/>
            <person name="Kuo A."/>
            <person name="Salamov A."/>
            <person name="Lipzen A."/>
            <person name="Labutti K."/>
            <person name="Barry K."/>
            <person name="Miao Y."/>
            <person name="Rahimi M.J."/>
            <person name="Shen Q."/>
            <person name="Grigoriev I.V."/>
            <person name="Kubicek C.P."/>
            <person name="Druzhinina I.S."/>
        </authorList>
    </citation>
    <scope>NUCLEOTIDE SEQUENCE [LARGE SCALE GENOMIC DNA]</scope>
    <source>
        <strain evidence="1 2">CBS 433.97</strain>
    </source>
</reference>
<sequence>MSTAMHGDANPDWLDENRFKTLYIQKTRYMYKVRCKTDRIPRDCWRVSLPASGRRSVGDSDWSIRCDRIAETFTTREMGCCVTLRMQPDDLTLKIFFISIRNNMLPQDQQVIPTQERASCCTQQVLAQKGQIAQCPKCKLLDPKAVLAYEAHTAQACTEDGGTHLA</sequence>
<protein>
    <submittedName>
        <fullName evidence="1">Uncharacterized protein</fullName>
    </submittedName>
</protein>
<name>A0A2T3ZM30_TRIA4</name>
<gene>
    <name evidence="1" type="ORF">M441DRAFT_43848</name>
</gene>
<accession>A0A2T3ZM30</accession>
<evidence type="ECO:0000313" key="2">
    <source>
        <dbReference type="Proteomes" id="UP000240493"/>
    </source>
</evidence>
<keyword evidence="2" id="KW-1185">Reference proteome</keyword>
<organism evidence="1 2">
    <name type="scientific">Trichoderma asperellum (strain ATCC 204424 / CBS 433.97 / NBRC 101777)</name>
    <dbReference type="NCBI Taxonomy" id="1042311"/>
    <lineage>
        <taxon>Eukaryota</taxon>
        <taxon>Fungi</taxon>
        <taxon>Dikarya</taxon>
        <taxon>Ascomycota</taxon>
        <taxon>Pezizomycotina</taxon>
        <taxon>Sordariomycetes</taxon>
        <taxon>Hypocreomycetidae</taxon>
        <taxon>Hypocreales</taxon>
        <taxon>Hypocreaceae</taxon>
        <taxon>Trichoderma</taxon>
    </lineage>
</organism>
<proteinExistence type="predicted"/>
<dbReference type="EMBL" id="KZ679257">
    <property type="protein sequence ID" value="PTB45867.1"/>
    <property type="molecule type" value="Genomic_DNA"/>
</dbReference>